<organism evidence="2">
    <name type="scientific">Rhizophora mucronata</name>
    <name type="common">Asiatic mangrove</name>
    <dbReference type="NCBI Taxonomy" id="61149"/>
    <lineage>
        <taxon>Eukaryota</taxon>
        <taxon>Viridiplantae</taxon>
        <taxon>Streptophyta</taxon>
        <taxon>Embryophyta</taxon>
        <taxon>Tracheophyta</taxon>
        <taxon>Spermatophyta</taxon>
        <taxon>Magnoliopsida</taxon>
        <taxon>eudicotyledons</taxon>
        <taxon>Gunneridae</taxon>
        <taxon>Pentapetalae</taxon>
        <taxon>rosids</taxon>
        <taxon>fabids</taxon>
        <taxon>Malpighiales</taxon>
        <taxon>Rhizophoraceae</taxon>
        <taxon>Rhizophora</taxon>
    </lineage>
</organism>
<feature type="compositionally biased region" description="Polar residues" evidence="1">
    <location>
        <begin position="1"/>
        <end position="28"/>
    </location>
</feature>
<proteinExistence type="predicted"/>
<accession>A0A2P2NX95</accession>
<dbReference type="AlphaFoldDB" id="A0A2P2NX95"/>
<evidence type="ECO:0000313" key="2">
    <source>
        <dbReference type="EMBL" id="MBX47156.1"/>
    </source>
</evidence>
<dbReference type="EMBL" id="GGEC01066672">
    <property type="protein sequence ID" value="MBX47156.1"/>
    <property type="molecule type" value="Transcribed_RNA"/>
</dbReference>
<sequence>MTAKACSSRSNSLDKQSDIRNFQRNWKSGSRETGRSSIPRVCEVASEACGVD</sequence>
<protein>
    <submittedName>
        <fullName evidence="2">Uncharacterized protein</fullName>
    </submittedName>
</protein>
<evidence type="ECO:0000256" key="1">
    <source>
        <dbReference type="SAM" id="MobiDB-lite"/>
    </source>
</evidence>
<reference evidence="2" key="1">
    <citation type="submission" date="2018-02" db="EMBL/GenBank/DDBJ databases">
        <title>Rhizophora mucronata_Transcriptome.</title>
        <authorList>
            <person name="Meera S.P."/>
            <person name="Sreeshan A."/>
            <person name="Augustine A."/>
        </authorList>
    </citation>
    <scope>NUCLEOTIDE SEQUENCE</scope>
    <source>
        <tissue evidence="2">Leaf</tissue>
    </source>
</reference>
<name>A0A2P2NX95_RHIMU</name>
<feature type="region of interest" description="Disordered" evidence="1">
    <location>
        <begin position="1"/>
        <end position="37"/>
    </location>
</feature>